<reference evidence="2" key="1">
    <citation type="journal article" date="2020" name="Sci. Rep.">
        <title>Chromosome-scale genome assembly for the duckweed Spirodela intermedia, integrating cytogenetic maps, PacBio and Oxford Nanopore libraries.</title>
        <authorList>
            <person name="Hoang P.T.N."/>
            <person name="Fiebig A."/>
            <person name="Novak P."/>
            <person name="Macas J."/>
            <person name="Cao H.X."/>
            <person name="Stepanenko A."/>
            <person name="Chen G."/>
            <person name="Borisjuk N."/>
            <person name="Scholz U."/>
            <person name="Schubert I."/>
        </authorList>
    </citation>
    <scope>NUCLEOTIDE SEQUENCE [LARGE SCALE GENOMIC DNA]</scope>
</reference>
<gene>
    <name evidence="1" type="ORF">SI7747_UN004318</name>
</gene>
<protein>
    <submittedName>
        <fullName evidence="1">Uncharacterized protein</fullName>
    </submittedName>
</protein>
<accession>A0ABN7E918</accession>
<sequence length="33" mass="4034">MSHLKHTRSICEYMEKFLILLLKLLRTDEDDKL</sequence>
<proteinExistence type="predicted"/>
<keyword evidence="2" id="KW-1185">Reference proteome</keyword>
<dbReference type="Proteomes" id="UP001189122">
    <property type="component" value="Unassembled WGS sequence"/>
</dbReference>
<organism evidence="1 2">
    <name type="scientific">Spirodela intermedia</name>
    <name type="common">Intermediate duckweed</name>
    <dbReference type="NCBI Taxonomy" id="51605"/>
    <lineage>
        <taxon>Eukaryota</taxon>
        <taxon>Viridiplantae</taxon>
        <taxon>Streptophyta</taxon>
        <taxon>Embryophyta</taxon>
        <taxon>Tracheophyta</taxon>
        <taxon>Spermatophyta</taxon>
        <taxon>Magnoliopsida</taxon>
        <taxon>Liliopsida</taxon>
        <taxon>Araceae</taxon>
        <taxon>Lemnoideae</taxon>
        <taxon>Spirodela</taxon>
    </lineage>
</organism>
<evidence type="ECO:0000313" key="1">
    <source>
        <dbReference type="EMBL" id="CAA6673872.1"/>
    </source>
</evidence>
<evidence type="ECO:0000313" key="2">
    <source>
        <dbReference type="Proteomes" id="UP001189122"/>
    </source>
</evidence>
<comment type="caution">
    <text evidence="1">The sequence shown here is derived from an EMBL/GenBank/DDBJ whole genome shotgun (WGS) entry which is preliminary data.</text>
</comment>
<name>A0ABN7E918_SPIIN</name>
<dbReference type="EMBL" id="CACRZD030000021">
    <property type="protein sequence ID" value="CAA6673872.1"/>
    <property type="molecule type" value="Genomic_DNA"/>
</dbReference>